<dbReference type="PANTHER" id="PTHR31471">
    <property type="entry name" value="OS02G0116800 PROTEIN"/>
    <property type="match status" value="1"/>
</dbReference>
<evidence type="ECO:0000256" key="1">
    <source>
        <dbReference type="ARBA" id="ARBA00005711"/>
    </source>
</evidence>
<evidence type="ECO:0000256" key="2">
    <source>
        <dbReference type="SAM" id="MobiDB-lite"/>
    </source>
</evidence>
<organism evidence="4 5">
    <name type="scientific">Aegilops tauschii subsp. strangulata</name>
    <name type="common">Goatgrass</name>
    <dbReference type="NCBI Taxonomy" id="200361"/>
    <lineage>
        <taxon>Eukaryota</taxon>
        <taxon>Viridiplantae</taxon>
        <taxon>Streptophyta</taxon>
        <taxon>Embryophyta</taxon>
        <taxon>Tracheophyta</taxon>
        <taxon>Spermatophyta</taxon>
        <taxon>Magnoliopsida</taxon>
        <taxon>Liliopsida</taxon>
        <taxon>Poales</taxon>
        <taxon>Poaceae</taxon>
        <taxon>BOP clade</taxon>
        <taxon>Pooideae</taxon>
        <taxon>Triticodae</taxon>
        <taxon>Triticeae</taxon>
        <taxon>Triticinae</taxon>
        <taxon>Aegilops</taxon>
    </lineage>
</organism>
<dbReference type="InterPro" id="IPR005516">
    <property type="entry name" value="Remorin_C"/>
</dbReference>
<dbReference type="Gramene" id="AET4Gv20812700.12">
    <property type="protein sequence ID" value="AET4Gv20812700.12"/>
    <property type="gene ID" value="AET4Gv20812700"/>
</dbReference>
<evidence type="ECO:0000259" key="3">
    <source>
        <dbReference type="Pfam" id="PF03763"/>
    </source>
</evidence>
<keyword evidence="5" id="KW-1185">Reference proteome</keyword>
<proteinExistence type="inferred from homology"/>
<evidence type="ECO:0000313" key="4">
    <source>
        <dbReference type="EnsemblPlants" id="AET4Gv20812700.12"/>
    </source>
</evidence>
<reference evidence="4" key="4">
    <citation type="submission" date="2019-03" db="UniProtKB">
        <authorList>
            <consortium name="EnsemblPlants"/>
        </authorList>
    </citation>
    <scope>IDENTIFICATION</scope>
</reference>
<feature type="compositionally biased region" description="Basic and acidic residues" evidence="2">
    <location>
        <begin position="66"/>
        <end position="79"/>
    </location>
</feature>
<feature type="compositionally biased region" description="Basic and acidic residues" evidence="2">
    <location>
        <begin position="87"/>
        <end position="109"/>
    </location>
</feature>
<protein>
    <recommendedName>
        <fullName evidence="3">Remorin C-terminal domain-containing protein</fullName>
    </recommendedName>
</protein>
<reference evidence="5" key="2">
    <citation type="journal article" date="2017" name="Nat. Plants">
        <title>The Aegilops tauschii genome reveals multiple impacts of transposons.</title>
        <authorList>
            <person name="Zhao G."/>
            <person name="Zou C."/>
            <person name="Li K."/>
            <person name="Wang K."/>
            <person name="Li T."/>
            <person name="Gao L."/>
            <person name="Zhang X."/>
            <person name="Wang H."/>
            <person name="Yang Z."/>
            <person name="Liu X."/>
            <person name="Jiang W."/>
            <person name="Mao L."/>
            <person name="Kong X."/>
            <person name="Jiao Y."/>
            <person name="Jia J."/>
        </authorList>
    </citation>
    <scope>NUCLEOTIDE SEQUENCE [LARGE SCALE GENOMIC DNA]</scope>
    <source>
        <strain evidence="5">cv. AL8/78</strain>
    </source>
</reference>
<dbReference type="PANTHER" id="PTHR31471:SF18">
    <property type="entry name" value="OS03G0120200 PROTEIN"/>
    <property type="match status" value="1"/>
</dbReference>
<dbReference type="AlphaFoldDB" id="A0A453J6G2"/>
<comment type="similarity">
    <text evidence="1">Belongs to the remorin family.</text>
</comment>
<accession>A0A453J6G2</accession>
<dbReference type="Pfam" id="PF03763">
    <property type="entry name" value="Remorin_C"/>
    <property type="match status" value="1"/>
</dbReference>
<evidence type="ECO:0000313" key="5">
    <source>
        <dbReference type="Proteomes" id="UP000015105"/>
    </source>
</evidence>
<name>A0A453J6G2_AEGTS</name>
<dbReference type="EnsemblPlants" id="AET4Gv20812700.12">
    <property type="protein sequence ID" value="AET4Gv20812700.12"/>
    <property type="gene ID" value="AET4Gv20812700"/>
</dbReference>
<reference evidence="5" key="1">
    <citation type="journal article" date="2014" name="Science">
        <title>Ancient hybridizations among the ancestral genomes of bread wheat.</title>
        <authorList>
            <consortium name="International Wheat Genome Sequencing Consortium,"/>
            <person name="Marcussen T."/>
            <person name="Sandve S.R."/>
            <person name="Heier L."/>
            <person name="Spannagl M."/>
            <person name="Pfeifer M."/>
            <person name="Jakobsen K.S."/>
            <person name="Wulff B.B."/>
            <person name="Steuernagel B."/>
            <person name="Mayer K.F."/>
            <person name="Olsen O.A."/>
        </authorList>
    </citation>
    <scope>NUCLEOTIDE SEQUENCE [LARGE SCALE GENOMIC DNA]</scope>
    <source>
        <strain evidence="5">cv. AL8/78</strain>
    </source>
</reference>
<feature type="region of interest" description="Disordered" evidence="2">
    <location>
        <begin position="66"/>
        <end position="116"/>
    </location>
</feature>
<dbReference type="Proteomes" id="UP000015105">
    <property type="component" value="Chromosome 4D"/>
</dbReference>
<feature type="domain" description="Remorin C-terminal" evidence="3">
    <location>
        <begin position="37"/>
        <end position="122"/>
    </location>
</feature>
<sequence length="131" mass="15380">MIGPFEDVHTCEYDLDCAFSRITRLIINHLYSCDSCRFQREEVKIQAWENHQRAKIEAEMKSIEAKMERKRAREHDRLARKLASARSRAEAKREAAEARRSQEAERTDEQAAQIRKTGHIPSSISCWCWCL</sequence>
<reference evidence="4" key="3">
    <citation type="journal article" date="2017" name="Nature">
        <title>Genome sequence of the progenitor of the wheat D genome Aegilops tauschii.</title>
        <authorList>
            <person name="Luo M.C."/>
            <person name="Gu Y.Q."/>
            <person name="Puiu D."/>
            <person name="Wang H."/>
            <person name="Twardziok S.O."/>
            <person name="Deal K.R."/>
            <person name="Huo N."/>
            <person name="Zhu T."/>
            <person name="Wang L."/>
            <person name="Wang Y."/>
            <person name="McGuire P.E."/>
            <person name="Liu S."/>
            <person name="Long H."/>
            <person name="Ramasamy R.K."/>
            <person name="Rodriguez J.C."/>
            <person name="Van S.L."/>
            <person name="Yuan L."/>
            <person name="Wang Z."/>
            <person name="Xia Z."/>
            <person name="Xiao L."/>
            <person name="Anderson O.D."/>
            <person name="Ouyang S."/>
            <person name="Liang Y."/>
            <person name="Zimin A.V."/>
            <person name="Pertea G."/>
            <person name="Qi P."/>
            <person name="Bennetzen J.L."/>
            <person name="Dai X."/>
            <person name="Dawson M.W."/>
            <person name="Muller H.G."/>
            <person name="Kugler K."/>
            <person name="Rivarola-Duarte L."/>
            <person name="Spannagl M."/>
            <person name="Mayer K.F.X."/>
            <person name="Lu F.H."/>
            <person name="Bevan M.W."/>
            <person name="Leroy P."/>
            <person name="Li P."/>
            <person name="You F.M."/>
            <person name="Sun Q."/>
            <person name="Liu Z."/>
            <person name="Lyons E."/>
            <person name="Wicker T."/>
            <person name="Salzberg S.L."/>
            <person name="Devos K.M."/>
            <person name="Dvorak J."/>
        </authorList>
    </citation>
    <scope>NUCLEOTIDE SEQUENCE [LARGE SCALE GENOMIC DNA]</scope>
    <source>
        <strain evidence="4">cv. AL8/78</strain>
    </source>
</reference>
<reference evidence="4" key="5">
    <citation type="journal article" date="2021" name="G3 (Bethesda)">
        <title>Aegilops tauschii genome assembly Aet v5.0 features greater sequence contiguity and improved annotation.</title>
        <authorList>
            <person name="Wang L."/>
            <person name="Zhu T."/>
            <person name="Rodriguez J.C."/>
            <person name="Deal K.R."/>
            <person name="Dubcovsky J."/>
            <person name="McGuire P.E."/>
            <person name="Lux T."/>
            <person name="Spannagl M."/>
            <person name="Mayer K.F.X."/>
            <person name="Baldrich P."/>
            <person name="Meyers B.C."/>
            <person name="Huo N."/>
            <person name="Gu Y.Q."/>
            <person name="Zhou H."/>
            <person name="Devos K.M."/>
            <person name="Bennetzen J.L."/>
            <person name="Unver T."/>
            <person name="Budak H."/>
            <person name="Gulick P.J."/>
            <person name="Galiba G."/>
            <person name="Kalapos B."/>
            <person name="Nelson D.R."/>
            <person name="Li P."/>
            <person name="You F.M."/>
            <person name="Luo M.C."/>
            <person name="Dvorak J."/>
        </authorList>
    </citation>
    <scope>NUCLEOTIDE SEQUENCE [LARGE SCALE GENOMIC DNA]</scope>
    <source>
        <strain evidence="4">cv. AL8/78</strain>
    </source>
</reference>